<proteinExistence type="predicted"/>
<dbReference type="Proteomes" id="UP001571980">
    <property type="component" value="Unassembled WGS sequence"/>
</dbReference>
<protein>
    <submittedName>
        <fullName evidence="2">Uncharacterized protein</fullName>
    </submittedName>
</protein>
<accession>A0ABV4T8T1</accession>
<keyword evidence="3" id="KW-1185">Reference proteome</keyword>
<dbReference type="RefSeq" id="WP_372824439.1">
    <property type="nucleotide sequence ID" value="NZ_JARRIG010000007.1"/>
</dbReference>
<sequence>MNIIQAISYIFGVKEKEVEEILDLLEKKTYKDKTYLDFQRETIEEILKKYTGNKKWAALTILNTFLAYAKAKEITSPEYAQAIVKLIIANPAIEEIKENKAIINVEKFKEIYEVSPEALEKAAEKVEEIGRKYDSLQESIPALKNEDNMTKMVAVVKSVYITRLIYSKAGKTRSGDEDAGRVSL</sequence>
<evidence type="ECO:0000256" key="1">
    <source>
        <dbReference type="SAM" id="Coils"/>
    </source>
</evidence>
<feature type="coiled-coil region" evidence="1">
    <location>
        <begin position="119"/>
        <end position="146"/>
    </location>
</feature>
<keyword evidence="1" id="KW-0175">Coiled coil</keyword>
<organism evidence="2 3">
    <name type="scientific">Pyrococcus kukulkanii</name>
    <dbReference type="NCBI Taxonomy" id="1609559"/>
    <lineage>
        <taxon>Archaea</taxon>
        <taxon>Methanobacteriati</taxon>
        <taxon>Methanobacteriota</taxon>
        <taxon>Thermococci</taxon>
        <taxon>Thermococcales</taxon>
        <taxon>Thermococcaceae</taxon>
        <taxon>Pyrococcus</taxon>
    </lineage>
</organism>
<evidence type="ECO:0000313" key="2">
    <source>
        <dbReference type="EMBL" id="MFA4805106.1"/>
    </source>
</evidence>
<name>A0ABV4T8T1_9EURY</name>
<comment type="caution">
    <text evidence="2">The sequence shown here is derived from an EMBL/GenBank/DDBJ whole genome shotgun (WGS) entry which is preliminary data.</text>
</comment>
<reference evidence="2 3" key="1">
    <citation type="submission" date="2023-03" db="EMBL/GenBank/DDBJ databases">
        <title>Speciation in Pyrococcus: adaptation to high temperature as a mechanism.</title>
        <authorList>
            <person name="Gu J."/>
        </authorList>
    </citation>
    <scope>NUCLEOTIDE SEQUENCE [LARGE SCALE GENOMIC DNA]</scope>
    <source>
        <strain evidence="2 3">LMOA34</strain>
    </source>
</reference>
<gene>
    <name evidence="2" type="ORF">P8X34_10260</name>
</gene>
<evidence type="ECO:0000313" key="3">
    <source>
        <dbReference type="Proteomes" id="UP001571980"/>
    </source>
</evidence>
<dbReference type="EMBL" id="JARRIG010000007">
    <property type="protein sequence ID" value="MFA4805106.1"/>
    <property type="molecule type" value="Genomic_DNA"/>
</dbReference>